<sequence>MSLLRNAPESFRVTEEHVNRRGATRKLCQKSATRRPTLITARRTKELKLRARQSTTSTEPHRTDRPGELDAEAAADRRCASRRTPFPARRRIQRDHIAPQGSGGGQRRNSTAGPAASSRRRRRRVHRSPHFPALRPVIGRKWNGGARDYIRSASRVNSLALILLSEELCARPEPAPTAVASSSTLGR</sequence>
<name>A0A4C1W100_EUMVA</name>
<evidence type="ECO:0000256" key="1">
    <source>
        <dbReference type="SAM" id="MobiDB-lite"/>
    </source>
</evidence>
<gene>
    <name evidence="2" type="ORF">EVAR_22116_1</name>
</gene>
<feature type="region of interest" description="Disordered" evidence="1">
    <location>
        <begin position="15"/>
        <end position="130"/>
    </location>
</feature>
<feature type="compositionally biased region" description="Basic and acidic residues" evidence="1">
    <location>
        <begin position="59"/>
        <end position="79"/>
    </location>
</feature>
<evidence type="ECO:0000313" key="2">
    <source>
        <dbReference type="EMBL" id="GBP44232.1"/>
    </source>
</evidence>
<reference evidence="2 3" key="1">
    <citation type="journal article" date="2019" name="Commun. Biol.">
        <title>The bagworm genome reveals a unique fibroin gene that provides high tensile strength.</title>
        <authorList>
            <person name="Kono N."/>
            <person name="Nakamura H."/>
            <person name="Ohtoshi R."/>
            <person name="Tomita M."/>
            <person name="Numata K."/>
            <person name="Arakawa K."/>
        </authorList>
    </citation>
    <scope>NUCLEOTIDE SEQUENCE [LARGE SCALE GENOMIC DNA]</scope>
</reference>
<keyword evidence="3" id="KW-1185">Reference proteome</keyword>
<accession>A0A4C1W100</accession>
<protein>
    <submittedName>
        <fullName evidence="2">Uncharacterized protein</fullName>
    </submittedName>
</protein>
<dbReference type="Proteomes" id="UP000299102">
    <property type="component" value="Unassembled WGS sequence"/>
</dbReference>
<dbReference type="AlphaFoldDB" id="A0A4C1W100"/>
<evidence type="ECO:0000313" key="3">
    <source>
        <dbReference type="Proteomes" id="UP000299102"/>
    </source>
</evidence>
<comment type="caution">
    <text evidence="2">The sequence shown here is derived from an EMBL/GenBank/DDBJ whole genome shotgun (WGS) entry which is preliminary data.</text>
</comment>
<feature type="compositionally biased region" description="Basic residues" evidence="1">
    <location>
        <begin position="118"/>
        <end position="129"/>
    </location>
</feature>
<dbReference type="EMBL" id="BGZK01000449">
    <property type="protein sequence ID" value="GBP44232.1"/>
    <property type="molecule type" value="Genomic_DNA"/>
</dbReference>
<organism evidence="2 3">
    <name type="scientific">Eumeta variegata</name>
    <name type="common">Bagworm moth</name>
    <name type="synonym">Eumeta japonica</name>
    <dbReference type="NCBI Taxonomy" id="151549"/>
    <lineage>
        <taxon>Eukaryota</taxon>
        <taxon>Metazoa</taxon>
        <taxon>Ecdysozoa</taxon>
        <taxon>Arthropoda</taxon>
        <taxon>Hexapoda</taxon>
        <taxon>Insecta</taxon>
        <taxon>Pterygota</taxon>
        <taxon>Neoptera</taxon>
        <taxon>Endopterygota</taxon>
        <taxon>Lepidoptera</taxon>
        <taxon>Glossata</taxon>
        <taxon>Ditrysia</taxon>
        <taxon>Tineoidea</taxon>
        <taxon>Psychidae</taxon>
        <taxon>Oiketicinae</taxon>
        <taxon>Eumeta</taxon>
    </lineage>
</organism>
<proteinExistence type="predicted"/>